<evidence type="ECO:0000256" key="2">
    <source>
        <dbReference type="SAM" id="MobiDB-lite"/>
    </source>
</evidence>
<dbReference type="Proteomes" id="UP000030762">
    <property type="component" value="Unassembled WGS sequence"/>
</dbReference>
<gene>
    <name evidence="3" type="ORF">SDRG_06283</name>
</gene>
<evidence type="ECO:0000313" key="4">
    <source>
        <dbReference type="Proteomes" id="UP000030762"/>
    </source>
</evidence>
<organism evidence="3 4">
    <name type="scientific">Saprolegnia diclina (strain VS20)</name>
    <dbReference type="NCBI Taxonomy" id="1156394"/>
    <lineage>
        <taxon>Eukaryota</taxon>
        <taxon>Sar</taxon>
        <taxon>Stramenopiles</taxon>
        <taxon>Oomycota</taxon>
        <taxon>Saprolegniomycetes</taxon>
        <taxon>Saprolegniales</taxon>
        <taxon>Saprolegniaceae</taxon>
        <taxon>Saprolegnia</taxon>
    </lineage>
</organism>
<dbReference type="OrthoDB" id="79027at2759"/>
<protein>
    <submittedName>
        <fullName evidence="3">Uncharacterized protein</fullName>
    </submittedName>
</protein>
<dbReference type="OMA" id="RTYLAHR"/>
<sequence>MELACALEIPPNASLVSTQAVAPGAYTFECIVRPPLAPLSLVWLFHHATSGLGVLPTGHAVLLCSERTWATIAPCATENVVQHWVSTFDAAASGPALFCNGVVQPLTPTTLREGISDAVLRDGRIRLAWSLPRARSPMVLGEVRLWSTTTLALDVLQQWRHREVSPDHPNLAQLGAYWRLNDGSMRNVQLDLSGHGRDLVLLGFDPILRYVSLHPLQLYDHPHLELTLQNAPVDDTSDVDTFVVQVSPHRDSSSRRLVAHVAVVLDATATCAHDATRYITALTTFIGALPAHTDLCLLTTRRPTPTLLAWRRMDPLGQREAIKHVIDVLQKPAASAPLPLAPVVDAALHLLVDTYEDHPSALSFGALLVFSQRPVEAADELYDVYRPLQSWCMLHFLSLAPPATMTPLPRQHALQFVVYAAASTDLEFILADVVHRVTHVLAKNVTLTVATTGAVQVALDPKHDTTVARHTVAVDGHVMQWDIGLFCASDVLLLGGQWQWSGRHADESFHVRIVSVQAGALLLSRSSLALPPYHALQRCLRDEPSSKLVGRVRAEAAQAARLYEQRRTYLAHRNITDVVEMQKSFEKLRALKETEQATLHAMSDDVATVEQRKDVMLVVHETLSLLAAAVAPKASPKRATSHRLDLEAGGRSSSPPARESTTTEEPKTIEWVESIALLTAKANADEADAKLDESLRNLRQVEDDLKRRPVFITDDEICDVLGRFVTRLHETQMTRLPVFAETRTHVRGSKGVLLTRMASSKWKHATDQADAIRSAISDLQMQLSARRALDPSAWHALQPVLEAEHVAFLRSRLAWSQARFAELLKDRPVPNALIPFATLLVAPCESRGVRNAVQALLFSLRNDRDDSTLAPLSPVVQSHVYPIWWADEQLLSVAIAPETPDADVAVSDANRLSYAKAHAARLLVVTSNALCTSRDAVDEVVSYAHSGRPILHVQLDTWYRDAPSVEATWPHVSYAAWEANRRYLLQHLPAPVNSVFLNATEFECELCGAIDDVRQLLRSPCYHCSFFFQSTKSNYVAFAQEVADALESARCVASVSPLVWKTEAPTSTLPQLRRFYAERAVGSATELHAAASQARTDAISSYCKHLFDRFGADTAAFEAARERVTATSVARNETSAEVFVEYHVQTHRLSTQIATIEARLTSAALQLAAVVGDLESRVFHMVSDATSDDGDALQRYRRGIPHLHQLMPMYLELSQNVVDLTIQMLGLDADKYLYTSLAALDTEIEASMAETVTNVLAEMDAMEVAYAASIPLEAERLYGRCNIQTFALSSARSPMLDLDALQRAMDDVVGWETSTLQSLQSLFQDAHALHAMRAFRVQVENVTRRFADAFAVPSWVDMLSASDAPAMSVLFNDVVWCEKDCSRPADAWRSLASMHERIRMETSERSLRHRHRRCVASFYQTYVAACHAAWHAQCQRLVELAASQLAVVTREVVAVTAPRVEAEKAYRAALESEGCCRHQLRRLQYQEDENAHVRQHLALTMLQLRHLAAVESDLEAFARQENLKETKPIWDALAAFQAECFADGFAKATVWDTERVALASDRDLLTSQLARCAQNVDVRRHEWEAATWAHLRGCVALTKVQHWLYSALEAIVGLERKRQKDIECHVVLFVNGVVTEKDAKVEFADSHLIQATMLRLEVQKQARLHCVASNRARLLARLLRNETDLLHMTRDEALRKDALTKTMKTRCEFVDATLARVRSKRSTRRLAAYTRLETSLTGASSKSWVECMDQTAAFATDHWLVQHRRNTVEAATLLLEAAEAACGREEATYEALRQKQADAIAAPYTTSAPYSPLDTVHLMLYLNAKASMGWARDVNMLRTELHETMHLKRMDLNEWAKVDPLSDEFATARAHYIAAENDLVLNRFEIKCADAQAILGPSQCQQYVLLDGA</sequence>
<name>T0QQJ3_SAPDV</name>
<feature type="region of interest" description="Disordered" evidence="2">
    <location>
        <begin position="636"/>
        <end position="666"/>
    </location>
</feature>
<accession>T0QQJ3</accession>
<dbReference type="EMBL" id="JH767148">
    <property type="protein sequence ID" value="EQC36170.1"/>
    <property type="molecule type" value="Genomic_DNA"/>
</dbReference>
<feature type="coiled-coil region" evidence="1">
    <location>
        <begin position="677"/>
        <end position="704"/>
    </location>
</feature>
<keyword evidence="4" id="KW-1185">Reference proteome</keyword>
<dbReference type="Gene3D" id="2.60.120.200">
    <property type="match status" value="1"/>
</dbReference>
<reference evidence="3 4" key="1">
    <citation type="submission" date="2012-04" db="EMBL/GenBank/DDBJ databases">
        <title>The Genome Sequence of Saprolegnia declina VS20.</title>
        <authorList>
            <consortium name="The Broad Institute Genome Sequencing Platform"/>
            <person name="Russ C."/>
            <person name="Nusbaum C."/>
            <person name="Tyler B."/>
            <person name="van West P."/>
            <person name="Dieguez-Uribeondo J."/>
            <person name="de Bruijn I."/>
            <person name="Tripathy S."/>
            <person name="Jiang R."/>
            <person name="Young S.K."/>
            <person name="Zeng Q."/>
            <person name="Gargeya S."/>
            <person name="Fitzgerald M."/>
            <person name="Haas B."/>
            <person name="Abouelleil A."/>
            <person name="Alvarado L."/>
            <person name="Arachchi H.M."/>
            <person name="Berlin A."/>
            <person name="Chapman S.B."/>
            <person name="Goldberg J."/>
            <person name="Griggs A."/>
            <person name="Gujja S."/>
            <person name="Hansen M."/>
            <person name="Howarth C."/>
            <person name="Imamovic A."/>
            <person name="Larimer J."/>
            <person name="McCowen C."/>
            <person name="Montmayeur A."/>
            <person name="Murphy C."/>
            <person name="Neiman D."/>
            <person name="Pearson M."/>
            <person name="Priest M."/>
            <person name="Roberts A."/>
            <person name="Saif S."/>
            <person name="Shea T."/>
            <person name="Sisk P."/>
            <person name="Sykes S."/>
            <person name="Wortman J."/>
            <person name="Nusbaum C."/>
            <person name="Birren B."/>
        </authorList>
    </citation>
    <scope>NUCLEOTIDE SEQUENCE [LARGE SCALE GENOMIC DNA]</scope>
    <source>
        <strain evidence="3 4">VS20</strain>
    </source>
</reference>
<evidence type="ECO:0000256" key="1">
    <source>
        <dbReference type="SAM" id="Coils"/>
    </source>
</evidence>
<dbReference type="RefSeq" id="XP_008610276.1">
    <property type="nucleotide sequence ID" value="XM_008612054.1"/>
</dbReference>
<keyword evidence="1" id="KW-0175">Coiled coil</keyword>
<dbReference type="VEuPathDB" id="FungiDB:SDRG_06283"/>
<proteinExistence type="predicted"/>
<dbReference type="GeneID" id="19947010"/>
<evidence type="ECO:0000313" key="3">
    <source>
        <dbReference type="EMBL" id="EQC36170.1"/>
    </source>
</evidence>
<dbReference type="InParanoid" id="T0QQJ3"/>